<dbReference type="InterPro" id="IPR011016">
    <property type="entry name" value="Znf_RING-CH"/>
</dbReference>
<evidence type="ECO:0000256" key="1">
    <source>
        <dbReference type="ARBA" id="ARBA00022723"/>
    </source>
</evidence>
<keyword evidence="1" id="KW-0479">Metal-binding</keyword>
<dbReference type="SMART" id="SM00744">
    <property type="entry name" value="RINGv"/>
    <property type="match status" value="1"/>
</dbReference>
<protein>
    <submittedName>
        <fullName evidence="8">Zinc finger, RING/FYVE/PHD-type</fullName>
    </submittedName>
</protein>
<feature type="transmembrane region" description="Helical" evidence="6">
    <location>
        <begin position="20"/>
        <end position="40"/>
    </location>
</feature>
<dbReference type="STRING" id="1081103.A0A0B2WYC2"/>
<gene>
    <name evidence="8" type="ORF">MAM_02756</name>
</gene>
<evidence type="ECO:0000256" key="5">
    <source>
        <dbReference type="SAM" id="MobiDB-lite"/>
    </source>
</evidence>
<dbReference type="GeneID" id="63737211"/>
<dbReference type="GO" id="GO:0061630">
    <property type="term" value="F:ubiquitin protein ligase activity"/>
    <property type="evidence" value="ECO:0007669"/>
    <property type="project" value="TreeGrafter"/>
</dbReference>
<evidence type="ECO:0000313" key="8">
    <source>
        <dbReference type="EMBL" id="KHN99058.1"/>
    </source>
</evidence>
<reference evidence="8 9" key="1">
    <citation type="journal article" date="2014" name="Proc. Natl. Acad. Sci. U.S.A.">
        <title>Trajectory and genomic determinants of fungal-pathogen speciation and host adaptation.</title>
        <authorList>
            <person name="Hu X."/>
            <person name="Xiao G."/>
            <person name="Zheng P."/>
            <person name="Shang Y."/>
            <person name="Su Y."/>
            <person name="Zhang X."/>
            <person name="Liu X."/>
            <person name="Zhan S."/>
            <person name="St Leger R.J."/>
            <person name="Wang C."/>
        </authorList>
    </citation>
    <scope>NUCLEOTIDE SEQUENCE [LARGE SCALE GENOMIC DNA]</scope>
    <source>
        <strain evidence="8 9">ARSEF 1941</strain>
    </source>
</reference>
<dbReference type="Pfam" id="PF13639">
    <property type="entry name" value="zf-RING_2"/>
    <property type="match status" value="1"/>
</dbReference>
<dbReference type="InterPro" id="IPR001841">
    <property type="entry name" value="Znf_RING"/>
</dbReference>
<dbReference type="Proteomes" id="UP000030816">
    <property type="component" value="Unassembled WGS sequence"/>
</dbReference>
<evidence type="ECO:0000256" key="4">
    <source>
        <dbReference type="PROSITE-ProRule" id="PRU00175"/>
    </source>
</evidence>
<dbReference type="PANTHER" id="PTHR22765:SF411">
    <property type="entry name" value="OS02G0248440 PROTEIN"/>
    <property type="match status" value="1"/>
</dbReference>
<dbReference type="AlphaFoldDB" id="A0A0B2WYC2"/>
<dbReference type="Gene3D" id="3.30.40.10">
    <property type="entry name" value="Zinc/RING finger domain, C3HC4 (zinc finger)"/>
    <property type="match status" value="1"/>
</dbReference>
<dbReference type="OrthoDB" id="8062037at2759"/>
<dbReference type="InterPro" id="IPR013083">
    <property type="entry name" value="Znf_RING/FYVE/PHD"/>
</dbReference>
<accession>A0A0B2WYC2</accession>
<keyword evidence="6" id="KW-1133">Transmembrane helix</keyword>
<evidence type="ECO:0000256" key="2">
    <source>
        <dbReference type="ARBA" id="ARBA00022771"/>
    </source>
</evidence>
<dbReference type="PANTHER" id="PTHR22765">
    <property type="entry name" value="RING FINGER AND PROTEASE ASSOCIATED DOMAIN-CONTAINING"/>
    <property type="match status" value="1"/>
</dbReference>
<dbReference type="HOGENOM" id="CLU_013137_18_3_1"/>
<dbReference type="InterPro" id="IPR051826">
    <property type="entry name" value="E3_ubiquitin-ligase_domain"/>
</dbReference>
<evidence type="ECO:0000256" key="6">
    <source>
        <dbReference type="SAM" id="Phobius"/>
    </source>
</evidence>
<feature type="region of interest" description="Disordered" evidence="5">
    <location>
        <begin position="78"/>
        <end position="97"/>
    </location>
</feature>
<keyword evidence="3" id="KW-0862">Zinc</keyword>
<evidence type="ECO:0000256" key="3">
    <source>
        <dbReference type="ARBA" id="ARBA00022833"/>
    </source>
</evidence>
<sequence length="178" mass="19249">MPSPNHQEDASPPSGSNGGSVAVGIVLGILAGIFVVLILCSRFLCKHRGASSPEDVEAGKRKRVASLLKLDGVAPSRAYGNEQEKDKKPEPPTTSRSCSFDDVISCVICLDILQGEDMVRQLPCRHYFHSSCLDTWYLRQHSTCPLCKTPFFPESKSEEPKAAASAESSRRAASSQSP</sequence>
<dbReference type="SUPFAM" id="SSF57850">
    <property type="entry name" value="RING/U-box"/>
    <property type="match status" value="1"/>
</dbReference>
<comment type="caution">
    <text evidence="8">The sequence shown here is derived from an EMBL/GenBank/DDBJ whole genome shotgun (WGS) entry which is preliminary data.</text>
</comment>
<organism evidence="8 9">
    <name type="scientific">Metarhizium album (strain ARSEF 1941)</name>
    <dbReference type="NCBI Taxonomy" id="1081103"/>
    <lineage>
        <taxon>Eukaryota</taxon>
        <taxon>Fungi</taxon>
        <taxon>Dikarya</taxon>
        <taxon>Ascomycota</taxon>
        <taxon>Pezizomycotina</taxon>
        <taxon>Sordariomycetes</taxon>
        <taxon>Hypocreomycetidae</taxon>
        <taxon>Hypocreales</taxon>
        <taxon>Clavicipitaceae</taxon>
        <taxon>Metarhizium</taxon>
    </lineage>
</organism>
<evidence type="ECO:0000259" key="7">
    <source>
        <dbReference type="PROSITE" id="PS50089"/>
    </source>
</evidence>
<keyword evidence="6" id="KW-0812">Transmembrane</keyword>
<dbReference type="SMART" id="SM00184">
    <property type="entry name" value="RING"/>
    <property type="match status" value="1"/>
</dbReference>
<dbReference type="EMBL" id="AZHE01000005">
    <property type="protein sequence ID" value="KHN99058.1"/>
    <property type="molecule type" value="Genomic_DNA"/>
</dbReference>
<feature type="region of interest" description="Disordered" evidence="5">
    <location>
        <begin position="153"/>
        <end position="178"/>
    </location>
</feature>
<keyword evidence="9" id="KW-1185">Reference proteome</keyword>
<name>A0A0B2WYC2_METAS</name>
<keyword evidence="2 4" id="KW-0863">Zinc-finger</keyword>
<feature type="compositionally biased region" description="Low complexity" evidence="5">
    <location>
        <begin position="162"/>
        <end position="178"/>
    </location>
</feature>
<dbReference type="RefSeq" id="XP_040680124.1">
    <property type="nucleotide sequence ID" value="XM_040821555.1"/>
</dbReference>
<feature type="domain" description="RING-type" evidence="7">
    <location>
        <begin position="106"/>
        <end position="148"/>
    </location>
</feature>
<dbReference type="CDD" id="cd16454">
    <property type="entry name" value="RING-H2_PA-TM-RING"/>
    <property type="match status" value="1"/>
</dbReference>
<proteinExistence type="predicted"/>
<dbReference type="GO" id="GO:0008270">
    <property type="term" value="F:zinc ion binding"/>
    <property type="evidence" value="ECO:0007669"/>
    <property type="project" value="UniProtKB-KW"/>
</dbReference>
<evidence type="ECO:0000313" key="9">
    <source>
        <dbReference type="Proteomes" id="UP000030816"/>
    </source>
</evidence>
<dbReference type="GO" id="GO:0006511">
    <property type="term" value="P:ubiquitin-dependent protein catabolic process"/>
    <property type="evidence" value="ECO:0007669"/>
    <property type="project" value="TreeGrafter"/>
</dbReference>
<dbReference type="PROSITE" id="PS50089">
    <property type="entry name" value="ZF_RING_2"/>
    <property type="match status" value="1"/>
</dbReference>
<keyword evidence="6" id="KW-0472">Membrane</keyword>